<dbReference type="EMBL" id="RHJS01000002">
    <property type="protein sequence ID" value="RRK32122.1"/>
    <property type="molecule type" value="Genomic_DNA"/>
</dbReference>
<name>A0A426DHC7_9FIRM</name>
<sequence length="217" mass="25162">MRLMAKEEDIYKLMDVRDRYLYGAGFCLAAAAVSGYLMMQQVFFWDCLYFTAVFGFCSILCLCLAGKAGRQVMEAGCCYLELDGESLAVCQPEQNGRYESCRIFYNEMEKIVEGSRRGIPEFYVVTGKAADRESFILLDEEEQARQIFCVRSLGYGNEEFKNFYRKLRWEVPGKVRVIGTRHQTVWDRKKKRKGVYIVLAFVLCYLIPKLLLVLEIL</sequence>
<evidence type="ECO:0000256" key="1">
    <source>
        <dbReference type="SAM" id="Phobius"/>
    </source>
</evidence>
<feature type="transmembrane region" description="Helical" evidence="1">
    <location>
        <begin position="20"/>
        <end position="37"/>
    </location>
</feature>
<comment type="caution">
    <text evidence="2">The sequence shown here is derived from an EMBL/GenBank/DDBJ whole genome shotgun (WGS) entry which is preliminary data.</text>
</comment>
<protein>
    <submittedName>
        <fullName evidence="2">Uncharacterized protein</fullName>
    </submittedName>
</protein>
<dbReference type="AlphaFoldDB" id="A0A426DHC7"/>
<reference evidence="2" key="1">
    <citation type="submission" date="2018-10" db="EMBL/GenBank/DDBJ databases">
        <title>Schaedlerella arabinophila gen. nov. sp. nov., isolated from the mouse intestinal tract and comparative analysis with the genome of the closely related altered Schaedler flora strain ASF502.</title>
        <authorList>
            <person name="Miyake S."/>
            <person name="Soh M."/>
            <person name="Seedorf H."/>
        </authorList>
    </citation>
    <scope>NUCLEOTIDE SEQUENCE [LARGE SCALE GENOMIC DNA]</scope>
    <source>
        <strain evidence="2">DSM 106076</strain>
    </source>
</reference>
<keyword evidence="1" id="KW-0812">Transmembrane</keyword>
<organism evidence="2 3">
    <name type="scientific">Schaedlerella arabinosiphila</name>
    <dbReference type="NCBI Taxonomy" id="2044587"/>
    <lineage>
        <taxon>Bacteria</taxon>
        <taxon>Bacillati</taxon>
        <taxon>Bacillota</taxon>
        <taxon>Clostridia</taxon>
        <taxon>Lachnospirales</taxon>
        <taxon>Lachnospiraceae</taxon>
        <taxon>Schaedlerella</taxon>
    </lineage>
</organism>
<gene>
    <name evidence="2" type="ORF">EBB54_12630</name>
</gene>
<keyword evidence="3" id="KW-1185">Reference proteome</keyword>
<dbReference type="Proteomes" id="UP000274920">
    <property type="component" value="Unassembled WGS sequence"/>
</dbReference>
<proteinExistence type="predicted"/>
<evidence type="ECO:0000313" key="3">
    <source>
        <dbReference type="Proteomes" id="UP000274920"/>
    </source>
</evidence>
<accession>A0A426DHC7</accession>
<evidence type="ECO:0000313" key="2">
    <source>
        <dbReference type="EMBL" id="RRK32122.1"/>
    </source>
</evidence>
<keyword evidence="1" id="KW-0472">Membrane</keyword>
<feature type="transmembrane region" description="Helical" evidence="1">
    <location>
        <begin position="43"/>
        <end position="65"/>
    </location>
</feature>
<keyword evidence="1" id="KW-1133">Transmembrane helix</keyword>
<feature type="transmembrane region" description="Helical" evidence="1">
    <location>
        <begin position="195"/>
        <end position="214"/>
    </location>
</feature>